<protein>
    <submittedName>
        <fullName evidence="4">Uncharacterized protein At4g02000-like</fullName>
    </submittedName>
</protein>
<dbReference type="KEGG" id="rsz:108808028"/>
<feature type="region of interest" description="Disordered" evidence="1">
    <location>
        <begin position="119"/>
        <end position="152"/>
    </location>
</feature>
<feature type="compositionally biased region" description="Polar residues" evidence="1">
    <location>
        <begin position="248"/>
        <end position="267"/>
    </location>
</feature>
<dbReference type="InterPro" id="IPR040256">
    <property type="entry name" value="At4g02000-like"/>
</dbReference>
<gene>
    <name evidence="4" type="primary">LOC108808028</name>
</gene>
<dbReference type="Pfam" id="PF14392">
    <property type="entry name" value="zf-CCHC_4"/>
    <property type="match status" value="1"/>
</dbReference>
<dbReference type="PANTHER" id="PTHR31286">
    <property type="entry name" value="GLYCINE-RICH CELL WALL STRUCTURAL PROTEIN 1.8-LIKE"/>
    <property type="match status" value="1"/>
</dbReference>
<dbReference type="PANTHER" id="PTHR31286:SF178">
    <property type="entry name" value="DUF4283 DOMAIN-CONTAINING PROTEIN"/>
    <property type="match status" value="1"/>
</dbReference>
<dbReference type="RefSeq" id="XP_056843057.1">
    <property type="nucleotide sequence ID" value="XM_056987077.1"/>
</dbReference>
<organism evidence="3 4">
    <name type="scientific">Raphanus sativus</name>
    <name type="common">Radish</name>
    <name type="synonym">Raphanus raphanistrum var. sativus</name>
    <dbReference type="NCBI Taxonomy" id="3726"/>
    <lineage>
        <taxon>Eukaryota</taxon>
        <taxon>Viridiplantae</taxon>
        <taxon>Streptophyta</taxon>
        <taxon>Embryophyta</taxon>
        <taxon>Tracheophyta</taxon>
        <taxon>Spermatophyta</taxon>
        <taxon>Magnoliopsida</taxon>
        <taxon>eudicotyledons</taxon>
        <taxon>Gunneridae</taxon>
        <taxon>Pentapetalae</taxon>
        <taxon>rosids</taxon>
        <taxon>malvids</taxon>
        <taxon>Brassicales</taxon>
        <taxon>Brassicaceae</taxon>
        <taxon>Brassiceae</taxon>
        <taxon>Raphanus</taxon>
    </lineage>
</organism>
<name>A0A9W3BV01_RAPSA</name>
<dbReference type="AlphaFoldDB" id="A0A9W3BV01"/>
<dbReference type="Proteomes" id="UP000504610">
    <property type="component" value="Chromosome 6"/>
</dbReference>
<evidence type="ECO:0000313" key="3">
    <source>
        <dbReference type="Proteomes" id="UP000504610"/>
    </source>
</evidence>
<keyword evidence="3" id="KW-1185">Reference proteome</keyword>
<sequence>MARERWTEEPPADFLRYMKMWIRIKNIPVKFFTGDTMHRLALEIGHVEVIAYDPKVSHKKDYIRAQITFDTEKPAKPSRKLTVSKDVAVTIEFEYERIHKKCFHCYRLTHEKIRCPILKKGPQLPGPVPSSSVRSEQSHIRGSPSSQGSRSACVLQRLKGIDDIDESLESESSGIATDLAPHISTGFQIGRSTRTPSAGDGGGAKSARRRPPSWKHKAQAGKSSSRNLTPSDLTSPPLESGGKRKTETVNMSPSKKTLTLPSNTVASSYRPLLPQ</sequence>
<feature type="domain" description="Zinc knuckle CX2CX4HX4C" evidence="2">
    <location>
        <begin position="69"/>
        <end position="116"/>
    </location>
</feature>
<evidence type="ECO:0000256" key="1">
    <source>
        <dbReference type="SAM" id="MobiDB-lite"/>
    </source>
</evidence>
<reference evidence="3" key="1">
    <citation type="journal article" date="2019" name="Database">
        <title>The radish genome database (RadishGD): an integrated information resource for radish genomics.</title>
        <authorList>
            <person name="Yu H.J."/>
            <person name="Baek S."/>
            <person name="Lee Y.J."/>
            <person name="Cho A."/>
            <person name="Mun J.H."/>
        </authorList>
    </citation>
    <scope>NUCLEOTIDE SEQUENCE [LARGE SCALE GENOMIC DNA]</scope>
    <source>
        <strain evidence="3">cv. WK10039</strain>
    </source>
</reference>
<evidence type="ECO:0000259" key="2">
    <source>
        <dbReference type="Pfam" id="PF14392"/>
    </source>
</evidence>
<evidence type="ECO:0000313" key="4">
    <source>
        <dbReference type="RefSeq" id="XP_056843057.1"/>
    </source>
</evidence>
<dbReference type="OrthoDB" id="1083658at2759"/>
<feature type="compositionally biased region" description="Polar residues" evidence="1">
    <location>
        <begin position="221"/>
        <end position="234"/>
    </location>
</feature>
<accession>A0A9W3BV01</accession>
<dbReference type="InterPro" id="IPR025836">
    <property type="entry name" value="Zn_knuckle_CX2CX4HX4C"/>
</dbReference>
<proteinExistence type="predicted"/>
<feature type="compositionally biased region" description="Polar residues" evidence="1">
    <location>
        <begin position="185"/>
        <end position="196"/>
    </location>
</feature>
<feature type="compositionally biased region" description="Basic residues" evidence="1">
    <location>
        <begin position="206"/>
        <end position="219"/>
    </location>
</feature>
<feature type="region of interest" description="Disordered" evidence="1">
    <location>
        <begin position="169"/>
        <end position="275"/>
    </location>
</feature>
<dbReference type="GeneID" id="108808028"/>
<reference evidence="4" key="2">
    <citation type="submission" date="2025-08" db="UniProtKB">
        <authorList>
            <consortium name="RefSeq"/>
        </authorList>
    </citation>
    <scope>IDENTIFICATION</scope>
    <source>
        <tissue evidence="4">Leaf</tissue>
    </source>
</reference>